<dbReference type="InterPro" id="IPR013780">
    <property type="entry name" value="Glyco_hydro_b"/>
</dbReference>
<dbReference type="Pfam" id="PF18564">
    <property type="entry name" value="Glyco_hydro_5_C"/>
    <property type="match status" value="1"/>
</dbReference>
<dbReference type="GO" id="GO:1901136">
    <property type="term" value="P:carbohydrate derivative catabolic process"/>
    <property type="evidence" value="ECO:0007669"/>
    <property type="project" value="UniProtKB-ARBA"/>
</dbReference>
<evidence type="ECO:0000256" key="3">
    <source>
        <dbReference type="ARBA" id="ARBA00023295"/>
    </source>
</evidence>
<dbReference type="Gene3D" id="2.60.40.1180">
    <property type="entry name" value="Golgi alpha-mannosidase II"/>
    <property type="match status" value="1"/>
</dbReference>
<dbReference type="Pfam" id="PF00150">
    <property type="entry name" value="Cellulase"/>
    <property type="match status" value="1"/>
</dbReference>
<gene>
    <name evidence="8" type="ORF">DFJ69_2494</name>
</gene>
<feature type="chain" id="PRO_5038510168" evidence="5">
    <location>
        <begin position="27"/>
        <end position="474"/>
    </location>
</feature>
<dbReference type="InterPro" id="IPR041036">
    <property type="entry name" value="GH5_C"/>
</dbReference>
<evidence type="ECO:0000313" key="8">
    <source>
        <dbReference type="EMBL" id="REE97038.1"/>
    </source>
</evidence>
<dbReference type="SUPFAM" id="SSF51445">
    <property type="entry name" value="(Trans)glycosidases"/>
    <property type="match status" value="1"/>
</dbReference>
<dbReference type="PANTHER" id="PTHR31308:SF3">
    <property type="entry name" value="ENDOGLYCOCERAMIDASE"/>
    <property type="match status" value="1"/>
</dbReference>
<evidence type="ECO:0000256" key="2">
    <source>
        <dbReference type="ARBA" id="ARBA00022801"/>
    </source>
</evidence>
<evidence type="ECO:0000313" key="9">
    <source>
        <dbReference type="Proteomes" id="UP000256661"/>
    </source>
</evidence>
<evidence type="ECO:0000259" key="6">
    <source>
        <dbReference type="Pfam" id="PF00150"/>
    </source>
</evidence>
<protein>
    <submittedName>
        <fullName evidence="8">Endoglycosylceramidase</fullName>
    </submittedName>
</protein>
<evidence type="ECO:0000256" key="1">
    <source>
        <dbReference type="ARBA" id="ARBA00005641"/>
    </source>
</evidence>
<dbReference type="AlphaFoldDB" id="A0A3D9SMG4"/>
<dbReference type="InterPro" id="IPR001547">
    <property type="entry name" value="Glyco_hydro_5"/>
</dbReference>
<keyword evidence="9" id="KW-1185">Reference proteome</keyword>
<dbReference type="InterPro" id="IPR017853">
    <property type="entry name" value="GH"/>
</dbReference>
<keyword evidence="2 4" id="KW-0378">Hydrolase</keyword>
<dbReference type="PROSITE" id="PS51318">
    <property type="entry name" value="TAT"/>
    <property type="match status" value="1"/>
</dbReference>
<dbReference type="GO" id="GO:0000272">
    <property type="term" value="P:polysaccharide catabolic process"/>
    <property type="evidence" value="ECO:0007669"/>
    <property type="project" value="InterPro"/>
</dbReference>
<dbReference type="PANTHER" id="PTHR31308">
    <property type="match status" value="1"/>
</dbReference>
<evidence type="ECO:0000259" key="7">
    <source>
        <dbReference type="Pfam" id="PF18564"/>
    </source>
</evidence>
<reference evidence="8 9" key="1">
    <citation type="submission" date="2018-08" db="EMBL/GenBank/DDBJ databases">
        <title>Sequencing the genomes of 1000 actinobacteria strains.</title>
        <authorList>
            <person name="Klenk H.-P."/>
        </authorList>
    </citation>
    <scope>NUCLEOTIDE SEQUENCE [LARGE SCALE GENOMIC DNA]</scope>
    <source>
        <strain evidence="8 9">DSM 43927</strain>
    </source>
</reference>
<dbReference type="GO" id="GO:0004553">
    <property type="term" value="F:hydrolase activity, hydrolyzing O-glycosyl compounds"/>
    <property type="evidence" value="ECO:0007669"/>
    <property type="project" value="InterPro"/>
</dbReference>
<organism evidence="8 9">
    <name type="scientific">Thermomonospora umbrina</name>
    <dbReference type="NCBI Taxonomy" id="111806"/>
    <lineage>
        <taxon>Bacteria</taxon>
        <taxon>Bacillati</taxon>
        <taxon>Actinomycetota</taxon>
        <taxon>Actinomycetes</taxon>
        <taxon>Streptosporangiales</taxon>
        <taxon>Thermomonosporaceae</taxon>
        <taxon>Thermomonospora</taxon>
    </lineage>
</organism>
<proteinExistence type="inferred from homology"/>
<dbReference type="Gene3D" id="3.20.20.80">
    <property type="entry name" value="Glycosidases"/>
    <property type="match status" value="1"/>
</dbReference>
<dbReference type="InterPro" id="IPR052066">
    <property type="entry name" value="Glycosphingolipid_Hydrolases"/>
</dbReference>
<evidence type="ECO:0000256" key="5">
    <source>
        <dbReference type="SAM" id="SignalP"/>
    </source>
</evidence>
<keyword evidence="3 4" id="KW-0326">Glycosidase</keyword>
<accession>A0A3D9SMG4</accession>
<comment type="similarity">
    <text evidence="1 4">Belongs to the glycosyl hydrolase 5 (cellulase A) family.</text>
</comment>
<feature type="domain" description="Glycoside hydrolase family 5" evidence="6">
    <location>
        <begin position="50"/>
        <end position="363"/>
    </location>
</feature>
<feature type="signal peptide" evidence="5">
    <location>
        <begin position="1"/>
        <end position="26"/>
    </location>
</feature>
<sequence>MRTRLFRRLGLAAAALTMALSVTAVSAPPAAAAPAPYGKVTVGDRTFITDSNGRALHFRGFNRGKYPSDRVSEQDVQEMAAKGLNFLRLVVQWQYIEPVQGRYDADYLAYIDRVLSYGDRHGVYVMIDMHQDVFGPHFGGHNGMPAWATRDDGLPYERDPDGNWFNEYFQPGVQAAFEHLYEDADLRAAQVAMWQQVARTASGHQSLLGYDLMNEPMTKILENEDLVTASARFEQGQLAAMYRRLITGIRQIDTRGWIFVEPTVLVGEGVPTRLPAFNDDRVAYAPHFYNTGVEVGADWDPADGFVERYEAAITAYPKAHRMPLIVGEWGPPSARTPGNRELIRRQMAAINRFASGEAMWYWCKGNGGYCALDPQGAPAPGHEPAFGPYARAVAGRPTAHNYDPATRTFTLSYTLPLTVHGDTEISLPDHVYPNGFNVSVAGIAGRLWDDTRNILQINGWGAPYTTVKVTITPR</sequence>
<name>A0A3D9SMG4_9ACTN</name>
<feature type="domain" description="Glycoside hydrolase family 5 C-terminal" evidence="7">
    <location>
        <begin position="388"/>
        <end position="471"/>
    </location>
</feature>
<dbReference type="RefSeq" id="WP_116022591.1">
    <property type="nucleotide sequence ID" value="NZ_QTTT01000001.1"/>
</dbReference>
<comment type="caution">
    <text evidence="8">The sequence shown here is derived from an EMBL/GenBank/DDBJ whole genome shotgun (WGS) entry which is preliminary data.</text>
</comment>
<dbReference type="GO" id="GO:0016042">
    <property type="term" value="P:lipid catabolic process"/>
    <property type="evidence" value="ECO:0007669"/>
    <property type="project" value="UniProtKB-ARBA"/>
</dbReference>
<dbReference type="InterPro" id="IPR006311">
    <property type="entry name" value="TAT_signal"/>
</dbReference>
<dbReference type="Proteomes" id="UP000256661">
    <property type="component" value="Unassembled WGS sequence"/>
</dbReference>
<dbReference type="EMBL" id="QTTT01000001">
    <property type="protein sequence ID" value="REE97038.1"/>
    <property type="molecule type" value="Genomic_DNA"/>
</dbReference>
<keyword evidence="5" id="KW-0732">Signal</keyword>
<dbReference type="OrthoDB" id="4771662at2"/>
<evidence type="ECO:0000256" key="4">
    <source>
        <dbReference type="RuleBase" id="RU361153"/>
    </source>
</evidence>